<dbReference type="GO" id="GO:0016020">
    <property type="term" value="C:membrane"/>
    <property type="evidence" value="ECO:0007669"/>
    <property type="project" value="UniProtKB-SubCell"/>
</dbReference>
<dbReference type="EMBL" id="KZ302334">
    <property type="protein sequence ID" value="PFH45582.1"/>
    <property type="molecule type" value="Genomic_DNA"/>
</dbReference>
<evidence type="ECO:0000256" key="3">
    <source>
        <dbReference type="ARBA" id="ARBA00022989"/>
    </source>
</evidence>
<dbReference type="InterPro" id="IPR036259">
    <property type="entry name" value="MFS_trans_sf"/>
</dbReference>
<keyword evidence="3 5" id="KW-1133">Transmembrane helix</keyword>
<dbReference type="PANTHER" id="PTHR23507">
    <property type="entry name" value="ZGC:174356"/>
    <property type="match status" value="1"/>
</dbReference>
<evidence type="ECO:0000256" key="2">
    <source>
        <dbReference type="ARBA" id="ARBA00022692"/>
    </source>
</evidence>
<keyword evidence="2 5" id="KW-0812">Transmembrane</keyword>
<feature type="transmembrane region" description="Helical" evidence="5">
    <location>
        <begin position="124"/>
        <end position="147"/>
    </location>
</feature>
<feature type="transmembrane region" description="Helical" evidence="5">
    <location>
        <begin position="159"/>
        <end position="181"/>
    </location>
</feature>
<dbReference type="OrthoDB" id="3026777at2759"/>
<evidence type="ECO:0000256" key="1">
    <source>
        <dbReference type="ARBA" id="ARBA00004141"/>
    </source>
</evidence>
<gene>
    <name evidence="6" type="ORF">AMATHDRAFT_77985</name>
</gene>
<evidence type="ECO:0000256" key="4">
    <source>
        <dbReference type="ARBA" id="ARBA00023136"/>
    </source>
</evidence>
<proteinExistence type="predicted"/>
<dbReference type="AlphaFoldDB" id="A0A2A9NCZ2"/>
<evidence type="ECO:0000313" key="6">
    <source>
        <dbReference type="EMBL" id="PFH45582.1"/>
    </source>
</evidence>
<feature type="transmembrane region" description="Helical" evidence="5">
    <location>
        <begin position="258"/>
        <end position="278"/>
    </location>
</feature>
<reference evidence="6 7" key="1">
    <citation type="submission" date="2014-02" db="EMBL/GenBank/DDBJ databases">
        <title>Transposable element dynamics among asymbiotic and ectomycorrhizal Amanita fungi.</title>
        <authorList>
            <consortium name="DOE Joint Genome Institute"/>
            <person name="Hess J."/>
            <person name="Skrede I."/>
            <person name="Wolfe B."/>
            <person name="LaButti K."/>
            <person name="Ohm R.A."/>
            <person name="Grigoriev I.V."/>
            <person name="Pringle A."/>
        </authorList>
    </citation>
    <scope>NUCLEOTIDE SEQUENCE [LARGE SCALE GENOMIC DNA]</scope>
    <source>
        <strain evidence="6 7">SKay4041</strain>
    </source>
</reference>
<dbReference type="Gene3D" id="1.20.1250.20">
    <property type="entry name" value="MFS general substrate transporter like domains"/>
    <property type="match status" value="1"/>
</dbReference>
<dbReference type="Pfam" id="PF07690">
    <property type="entry name" value="MFS_1"/>
    <property type="match status" value="1"/>
</dbReference>
<dbReference type="Proteomes" id="UP000242287">
    <property type="component" value="Unassembled WGS sequence"/>
</dbReference>
<dbReference type="InterPro" id="IPR011701">
    <property type="entry name" value="MFS"/>
</dbReference>
<feature type="transmembrane region" description="Helical" evidence="5">
    <location>
        <begin position="503"/>
        <end position="526"/>
    </location>
</feature>
<organism evidence="6 7">
    <name type="scientific">Amanita thiersii Skay4041</name>
    <dbReference type="NCBI Taxonomy" id="703135"/>
    <lineage>
        <taxon>Eukaryota</taxon>
        <taxon>Fungi</taxon>
        <taxon>Dikarya</taxon>
        <taxon>Basidiomycota</taxon>
        <taxon>Agaricomycotina</taxon>
        <taxon>Agaricomycetes</taxon>
        <taxon>Agaricomycetidae</taxon>
        <taxon>Agaricales</taxon>
        <taxon>Pluteineae</taxon>
        <taxon>Amanitaceae</taxon>
        <taxon>Amanita</taxon>
    </lineage>
</organism>
<keyword evidence="7" id="KW-1185">Reference proteome</keyword>
<sequence>MDDTPSKSASSTVRLPWWRTPSPWWLLSVVPFSPIALSATIAPQIEIYTRLACKVHKPDIYDGHSLLLIQESLPYLGSNILINPDSSMLYLHKANLITPILKLIAEGSPPGTKQCATDPVVQAAVAKLITIITLSMGVLSCLTTAWWGAFSDRYGRMTVLRIAIIGPLITDLILILVASYTENFPGGYWFLIIGPLIEGILGGISATAAATHAYFADTTTDENRSWIFSLNLGLTYTGYAVGPTLGSFLIHLTGHTLYVFYAAMCIHLTYAIIVWFFAPESLSRKKMQESRAKYRRDLDPSRGSTEQSTKLIHLVRQMFRFLSPLSVFIPTIQEINGDPTKKWRRNWNLALVANSYNYQFQFATSAFGWTPEALGYWISVIATARAIFLTVLLPSETSTPPRLRHSPSFDLNMARSSLAIDTISFTCIGLFPTSLSFIIFSVMGAAGAGSVPAAQTVALALYIRNNGTESGRLFGALSMMQALCSSILGPAMYGMIYMATVSWFPQAIFFVCSLAHLVALVCLSMVHMPKNGPLNSFGDTRNAEDTEVSFHL</sequence>
<feature type="transmembrane region" description="Helical" evidence="5">
    <location>
        <begin position="187"/>
        <end position="215"/>
    </location>
</feature>
<name>A0A2A9NCZ2_9AGAR</name>
<evidence type="ECO:0008006" key="8">
    <source>
        <dbReference type="Google" id="ProtNLM"/>
    </source>
</evidence>
<dbReference type="SUPFAM" id="SSF103473">
    <property type="entry name" value="MFS general substrate transporter"/>
    <property type="match status" value="1"/>
</dbReference>
<comment type="subcellular location">
    <subcellularLocation>
        <location evidence="1">Membrane</location>
        <topology evidence="1">Multi-pass membrane protein</topology>
    </subcellularLocation>
</comment>
<keyword evidence="4 5" id="KW-0472">Membrane</keyword>
<dbReference type="PANTHER" id="PTHR23507:SF1">
    <property type="entry name" value="FI18259P1-RELATED"/>
    <property type="match status" value="1"/>
</dbReference>
<evidence type="ECO:0000256" key="5">
    <source>
        <dbReference type="SAM" id="Phobius"/>
    </source>
</evidence>
<feature type="transmembrane region" description="Helical" evidence="5">
    <location>
        <begin position="374"/>
        <end position="393"/>
    </location>
</feature>
<feature type="transmembrane region" description="Helical" evidence="5">
    <location>
        <begin position="474"/>
        <end position="497"/>
    </location>
</feature>
<dbReference type="GO" id="GO:0022857">
    <property type="term" value="F:transmembrane transporter activity"/>
    <property type="evidence" value="ECO:0007669"/>
    <property type="project" value="InterPro"/>
</dbReference>
<protein>
    <recommendedName>
        <fullName evidence="8">Major facilitator superfamily (MFS) profile domain-containing protein</fullName>
    </recommendedName>
</protein>
<feature type="transmembrane region" description="Helical" evidence="5">
    <location>
        <begin position="227"/>
        <end position="252"/>
    </location>
</feature>
<accession>A0A2A9NCZ2</accession>
<evidence type="ECO:0000313" key="7">
    <source>
        <dbReference type="Proteomes" id="UP000242287"/>
    </source>
</evidence>